<dbReference type="AlphaFoldDB" id="A0A392SDG1"/>
<feature type="non-terminal residue" evidence="2">
    <location>
        <position position="1"/>
    </location>
</feature>
<evidence type="ECO:0000313" key="2">
    <source>
        <dbReference type="EMBL" id="MCI46973.1"/>
    </source>
</evidence>
<sequence length="88" mass="8739">ENAPSGQSAGGTAGSMKESESGACNPGWQPSVGEKSVVVPNPSCSAAHRESQPSPAENLNIGAAEGYEVDPDAAPAVVLVVAVVLVRP</sequence>
<name>A0A392SDG1_9FABA</name>
<keyword evidence="3" id="KW-1185">Reference proteome</keyword>
<reference evidence="2 3" key="1">
    <citation type="journal article" date="2018" name="Front. Plant Sci.">
        <title>Red Clover (Trifolium pratense) and Zigzag Clover (T. medium) - A Picture of Genomic Similarities and Differences.</title>
        <authorList>
            <person name="Dluhosova J."/>
            <person name="Istvanek J."/>
            <person name="Nedelnik J."/>
            <person name="Repkova J."/>
        </authorList>
    </citation>
    <scope>NUCLEOTIDE SEQUENCE [LARGE SCALE GENOMIC DNA]</scope>
    <source>
        <strain evidence="3">cv. 10/8</strain>
        <tissue evidence="2">Leaf</tissue>
    </source>
</reference>
<proteinExistence type="predicted"/>
<protein>
    <submittedName>
        <fullName evidence="2">Uncharacterized protein</fullName>
    </submittedName>
</protein>
<evidence type="ECO:0000256" key="1">
    <source>
        <dbReference type="SAM" id="MobiDB-lite"/>
    </source>
</evidence>
<dbReference type="Proteomes" id="UP000265520">
    <property type="component" value="Unassembled WGS sequence"/>
</dbReference>
<accession>A0A392SDG1</accession>
<feature type="region of interest" description="Disordered" evidence="1">
    <location>
        <begin position="1"/>
        <end position="58"/>
    </location>
</feature>
<dbReference type="EMBL" id="LXQA010365428">
    <property type="protein sequence ID" value="MCI46973.1"/>
    <property type="molecule type" value="Genomic_DNA"/>
</dbReference>
<organism evidence="2 3">
    <name type="scientific">Trifolium medium</name>
    <dbReference type="NCBI Taxonomy" id="97028"/>
    <lineage>
        <taxon>Eukaryota</taxon>
        <taxon>Viridiplantae</taxon>
        <taxon>Streptophyta</taxon>
        <taxon>Embryophyta</taxon>
        <taxon>Tracheophyta</taxon>
        <taxon>Spermatophyta</taxon>
        <taxon>Magnoliopsida</taxon>
        <taxon>eudicotyledons</taxon>
        <taxon>Gunneridae</taxon>
        <taxon>Pentapetalae</taxon>
        <taxon>rosids</taxon>
        <taxon>fabids</taxon>
        <taxon>Fabales</taxon>
        <taxon>Fabaceae</taxon>
        <taxon>Papilionoideae</taxon>
        <taxon>50 kb inversion clade</taxon>
        <taxon>NPAAA clade</taxon>
        <taxon>Hologalegina</taxon>
        <taxon>IRL clade</taxon>
        <taxon>Trifolieae</taxon>
        <taxon>Trifolium</taxon>
    </lineage>
</organism>
<evidence type="ECO:0000313" key="3">
    <source>
        <dbReference type="Proteomes" id="UP000265520"/>
    </source>
</evidence>
<comment type="caution">
    <text evidence="2">The sequence shown here is derived from an EMBL/GenBank/DDBJ whole genome shotgun (WGS) entry which is preliminary data.</text>
</comment>